<dbReference type="InterPro" id="IPR020904">
    <property type="entry name" value="Sc_DH/Rdtase_CS"/>
</dbReference>
<dbReference type="PANTHER" id="PTHR43658:SF8">
    <property type="entry name" value="17-BETA-HYDROXYSTEROID DEHYDROGENASE 14-RELATED"/>
    <property type="match status" value="1"/>
</dbReference>
<dbReference type="OMA" id="MEIQGTA"/>
<evidence type="ECO:0000256" key="2">
    <source>
        <dbReference type="ARBA" id="ARBA00023002"/>
    </source>
</evidence>
<protein>
    <submittedName>
        <fullName evidence="4">Related to 3-hydroxyacyl-CoA dehydrogenase</fullName>
    </submittedName>
</protein>
<dbReference type="EMBL" id="FUEG01000004">
    <property type="protein sequence ID" value="SJL03357.1"/>
    <property type="molecule type" value="Genomic_DNA"/>
</dbReference>
<dbReference type="InterPro" id="IPR002347">
    <property type="entry name" value="SDR_fam"/>
</dbReference>
<dbReference type="SMART" id="SM00822">
    <property type="entry name" value="PKS_KR"/>
    <property type="match status" value="1"/>
</dbReference>
<dbReference type="GO" id="GO:0016491">
    <property type="term" value="F:oxidoreductase activity"/>
    <property type="evidence" value="ECO:0007669"/>
    <property type="project" value="UniProtKB-KW"/>
</dbReference>
<dbReference type="PANTHER" id="PTHR43658">
    <property type="entry name" value="SHORT-CHAIN DEHYDROGENASE/REDUCTASE"/>
    <property type="match status" value="1"/>
</dbReference>
<keyword evidence="2" id="KW-0560">Oxidoreductase</keyword>
<gene>
    <name evidence="4" type="ORF">ARMOST_06711</name>
</gene>
<dbReference type="SUPFAM" id="SSF51735">
    <property type="entry name" value="NAD(P)-binding Rossmann-fold domains"/>
    <property type="match status" value="1"/>
</dbReference>
<dbReference type="InterPro" id="IPR057326">
    <property type="entry name" value="KR_dom"/>
</dbReference>
<accession>A0A284R3S2</accession>
<organism evidence="4 5">
    <name type="scientific">Armillaria ostoyae</name>
    <name type="common">Armillaria root rot fungus</name>
    <dbReference type="NCBI Taxonomy" id="47428"/>
    <lineage>
        <taxon>Eukaryota</taxon>
        <taxon>Fungi</taxon>
        <taxon>Dikarya</taxon>
        <taxon>Basidiomycota</taxon>
        <taxon>Agaricomycotina</taxon>
        <taxon>Agaricomycetes</taxon>
        <taxon>Agaricomycetidae</taxon>
        <taxon>Agaricales</taxon>
        <taxon>Marasmiineae</taxon>
        <taxon>Physalacriaceae</taxon>
        <taxon>Armillaria</taxon>
    </lineage>
</organism>
<dbReference type="Gene3D" id="3.40.50.720">
    <property type="entry name" value="NAD(P)-binding Rossmann-like Domain"/>
    <property type="match status" value="1"/>
</dbReference>
<dbReference type="OrthoDB" id="1274115at2759"/>
<reference evidence="5" key="1">
    <citation type="journal article" date="2017" name="Nat. Ecol. Evol.">
        <title>Genome expansion and lineage-specific genetic innovations in the forest pathogenic fungi Armillaria.</title>
        <authorList>
            <person name="Sipos G."/>
            <person name="Prasanna A.N."/>
            <person name="Walter M.C."/>
            <person name="O'Connor E."/>
            <person name="Balint B."/>
            <person name="Krizsan K."/>
            <person name="Kiss B."/>
            <person name="Hess J."/>
            <person name="Varga T."/>
            <person name="Slot J."/>
            <person name="Riley R."/>
            <person name="Boka B."/>
            <person name="Rigling D."/>
            <person name="Barry K."/>
            <person name="Lee J."/>
            <person name="Mihaltcheva S."/>
            <person name="LaButti K."/>
            <person name="Lipzen A."/>
            <person name="Waldron R."/>
            <person name="Moloney N.M."/>
            <person name="Sperisen C."/>
            <person name="Kredics L."/>
            <person name="Vagvoelgyi C."/>
            <person name="Patrignani A."/>
            <person name="Fitzpatrick D."/>
            <person name="Nagy I."/>
            <person name="Doyle S."/>
            <person name="Anderson J.B."/>
            <person name="Grigoriev I.V."/>
            <person name="Gueldener U."/>
            <person name="Muensterkoetter M."/>
            <person name="Nagy L.G."/>
        </authorList>
    </citation>
    <scope>NUCLEOTIDE SEQUENCE [LARGE SCALE GENOMIC DNA]</scope>
    <source>
        <strain evidence="5">C18/9</strain>
    </source>
</reference>
<dbReference type="PROSITE" id="PS00061">
    <property type="entry name" value="ADH_SHORT"/>
    <property type="match status" value="1"/>
</dbReference>
<dbReference type="InterPro" id="IPR036291">
    <property type="entry name" value="NAD(P)-bd_dom_sf"/>
</dbReference>
<sequence length="253" mass="27052">MKIENRTFIVSGGASGLGLAAVNELLRSNAFVSILDKDTTNVTPSPRLLALRTDITKNDEISIALERTVTWTQKTGAPLGGVIHCAGIGVPGLMNNVNASRVWDATVSVNLSGTFHLTQLAMKYLVDVPLSEDGERGVIIMVSSSVAYEGLVGQVAYAGSKGAIRSMTLPMAREMAKYAVRVVTIAPSSFTTPMTDSLRSNTKQALLDKAVVFPKRFGHPSEFAHTVKWVLECGYVNGESIKLTGGTRTPVKL</sequence>
<evidence type="ECO:0000313" key="5">
    <source>
        <dbReference type="Proteomes" id="UP000219338"/>
    </source>
</evidence>
<dbReference type="Proteomes" id="UP000219338">
    <property type="component" value="Unassembled WGS sequence"/>
</dbReference>
<proteinExistence type="predicted"/>
<evidence type="ECO:0000259" key="3">
    <source>
        <dbReference type="SMART" id="SM00822"/>
    </source>
</evidence>
<feature type="domain" description="Ketoreductase" evidence="3">
    <location>
        <begin position="6"/>
        <end position="188"/>
    </location>
</feature>
<evidence type="ECO:0000256" key="1">
    <source>
        <dbReference type="ARBA" id="ARBA00022857"/>
    </source>
</evidence>
<evidence type="ECO:0000313" key="4">
    <source>
        <dbReference type="EMBL" id="SJL03357.1"/>
    </source>
</evidence>
<dbReference type="PRINTS" id="PR00081">
    <property type="entry name" value="GDHRDH"/>
</dbReference>
<keyword evidence="5" id="KW-1185">Reference proteome</keyword>
<dbReference type="STRING" id="47428.A0A284R3S2"/>
<keyword evidence="1" id="KW-0521">NADP</keyword>
<dbReference type="Pfam" id="PF00106">
    <property type="entry name" value="adh_short"/>
    <property type="match status" value="1"/>
</dbReference>
<dbReference type="AlphaFoldDB" id="A0A284R3S2"/>
<name>A0A284R3S2_ARMOS</name>